<comment type="caution">
    <text evidence="1">The sequence shown here is derived from an EMBL/GenBank/DDBJ whole genome shotgun (WGS) entry which is preliminary data.</text>
</comment>
<dbReference type="AlphaFoldDB" id="X1B2M7"/>
<accession>X1B2M7</accession>
<reference evidence="1" key="1">
    <citation type="journal article" date="2014" name="Front. Microbiol.">
        <title>High frequency of phylogenetically diverse reductive dehalogenase-homologous genes in deep subseafloor sedimentary metagenomes.</title>
        <authorList>
            <person name="Kawai M."/>
            <person name="Futagami T."/>
            <person name="Toyoda A."/>
            <person name="Takaki Y."/>
            <person name="Nishi S."/>
            <person name="Hori S."/>
            <person name="Arai W."/>
            <person name="Tsubouchi T."/>
            <person name="Morono Y."/>
            <person name="Uchiyama I."/>
            <person name="Ito T."/>
            <person name="Fujiyama A."/>
            <person name="Inagaki F."/>
            <person name="Takami H."/>
        </authorList>
    </citation>
    <scope>NUCLEOTIDE SEQUENCE</scope>
    <source>
        <strain evidence="1">Expedition CK06-06</strain>
    </source>
</reference>
<name>X1B2M7_9ZZZZ</name>
<dbReference type="EMBL" id="BART01005466">
    <property type="protein sequence ID" value="GAG66261.1"/>
    <property type="molecule type" value="Genomic_DNA"/>
</dbReference>
<gene>
    <name evidence="1" type="ORF">S01H4_12690</name>
</gene>
<protein>
    <submittedName>
        <fullName evidence="1">Uncharacterized protein</fullName>
    </submittedName>
</protein>
<evidence type="ECO:0000313" key="1">
    <source>
        <dbReference type="EMBL" id="GAG66261.1"/>
    </source>
</evidence>
<proteinExistence type="predicted"/>
<organism evidence="1">
    <name type="scientific">marine sediment metagenome</name>
    <dbReference type="NCBI Taxonomy" id="412755"/>
    <lineage>
        <taxon>unclassified sequences</taxon>
        <taxon>metagenomes</taxon>
        <taxon>ecological metagenomes</taxon>
    </lineage>
</organism>
<sequence length="93" mass="10896">MVTVYDSDYTIAKDRIKQSILAFADFSEATVEINEYWKNCITVSEETDGYIFTHHWCPVLIYSSHINCRDKKYLSVCKKLAKEFNIDSILMED</sequence>